<feature type="region of interest" description="Disordered" evidence="1">
    <location>
        <begin position="436"/>
        <end position="473"/>
    </location>
</feature>
<evidence type="ECO:0000256" key="2">
    <source>
        <dbReference type="SAM" id="Phobius"/>
    </source>
</evidence>
<dbReference type="PANTHER" id="PTHR30590:SF2">
    <property type="entry name" value="INNER MEMBRANE PROTEIN"/>
    <property type="match status" value="1"/>
</dbReference>
<dbReference type="Proteomes" id="UP000594637">
    <property type="component" value="Chromosome"/>
</dbReference>
<feature type="compositionally biased region" description="Low complexity" evidence="1">
    <location>
        <begin position="436"/>
        <end position="450"/>
    </location>
</feature>
<protein>
    <submittedName>
        <fullName evidence="4">DUF418 domain-containing protein</fullName>
    </submittedName>
</protein>
<feature type="transmembrane region" description="Helical" evidence="2">
    <location>
        <begin position="140"/>
        <end position="166"/>
    </location>
</feature>
<dbReference type="RefSeq" id="WP_166856944.1">
    <property type="nucleotide sequence ID" value="NZ_CP063989.1"/>
</dbReference>
<dbReference type="Pfam" id="PF04235">
    <property type="entry name" value="DUF418"/>
    <property type="match status" value="1"/>
</dbReference>
<accession>A0A7T0LKY3</accession>
<feature type="transmembrane region" description="Helical" evidence="2">
    <location>
        <begin position="178"/>
        <end position="197"/>
    </location>
</feature>
<feature type="transmembrane region" description="Helical" evidence="2">
    <location>
        <begin position="361"/>
        <end position="383"/>
    </location>
</feature>
<feature type="transmembrane region" description="Helical" evidence="2">
    <location>
        <begin position="235"/>
        <end position="263"/>
    </location>
</feature>
<feature type="transmembrane region" description="Helical" evidence="2">
    <location>
        <begin position="307"/>
        <end position="340"/>
    </location>
</feature>
<name>A0A7T0LKY3_9ACTO</name>
<organism evidence="4 5">
    <name type="scientific">Actinomyces respiraculi</name>
    <dbReference type="NCBI Taxonomy" id="2744574"/>
    <lineage>
        <taxon>Bacteria</taxon>
        <taxon>Bacillati</taxon>
        <taxon>Actinomycetota</taxon>
        <taxon>Actinomycetes</taxon>
        <taxon>Actinomycetales</taxon>
        <taxon>Actinomycetaceae</taxon>
        <taxon>Actinomyces</taxon>
    </lineage>
</organism>
<keyword evidence="2" id="KW-1133">Transmembrane helix</keyword>
<keyword evidence="5" id="KW-1185">Reference proteome</keyword>
<evidence type="ECO:0000259" key="3">
    <source>
        <dbReference type="Pfam" id="PF04235"/>
    </source>
</evidence>
<feature type="transmembrane region" description="Helical" evidence="2">
    <location>
        <begin position="275"/>
        <end position="295"/>
    </location>
</feature>
<evidence type="ECO:0000313" key="4">
    <source>
        <dbReference type="EMBL" id="QPL05537.1"/>
    </source>
</evidence>
<dbReference type="AlphaFoldDB" id="A0A7T0LKY3"/>
<dbReference type="InterPro" id="IPR007349">
    <property type="entry name" value="DUF418"/>
</dbReference>
<dbReference type="PANTHER" id="PTHR30590">
    <property type="entry name" value="INNER MEMBRANE PROTEIN"/>
    <property type="match status" value="1"/>
</dbReference>
<reference evidence="4 5" key="1">
    <citation type="submission" date="2020-11" db="EMBL/GenBank/DDBJ databases">
        <title>Actinomyces sp. ZJ750.</title>
        <authorList>
            <person name="Zhou J."/>
        </authorList>
    </citation>
    <scope>NUCLEOTIDE SEQUENCE [LARGE SCALE GENOMIC DNA]</scope>
    <source>
        <strain evidence="4 5">ZJ750</strain>
    </source>
</reference>
<feature type="transmembrane region" description="Helical" evidence="2">
    <location>
        <begin position="27"/>
        <end position="47"/>
    </location>
</feature>
<feature type="domain" description="DUF418" evidence="3">
    <location>
        <begin position="266"/>
        <end position="427"/>
    </location>
</feature>
<evidence type="ECO:0000313" key="5">
    <source>
        <dbReference type="Proteomes" id="UP000594637"/>
    </source>
</evidence>
<keyword evidence="2" id="KW-0812">Transmembrane</keyword>
<evidence type="ECO:0000256" key="1">
    <source>
        <dbReference type="SAM" id="MobiDB-lite"/>
    </source>
</evidence>
<feature type="transmembrane region" description="Helical" evidence="2">
    <location>
        <begin position="73"/>
        <end position="89"/>
    </location>
</feature>
<proteinExistence type="predicted"/>
<dbReference type="KEGG" id="arep:ID810_00615"/>
<feature type="transmembrane region" description="Helical" evidence="2">
    <location>
        <begin position="389"/>
        <end position="409"/>
    </location>
</feature>
<dbReference type="InterPro" id="IPR052529">
    <property type="entry name" value="Bact_Transport_Assoc"/>
</dbReference>
<gene>
    <name evidence="4" type="ORF">ID810_00615</name>
</gene>
<sequence>MDTVNLSSRSYTSFTGPHSPRYPAPDVARGFMLLLIALANVPFWTALWTEAPEPTAIGTVWESVRGALVDQRSYPLFAMLFGFGLVVMARRRVEHDVDSVLEANRAYHDSLPEEGRAAFVAAVREAATVDARKMVRRRGLWMVLFGVVHSLFFSGDIIGAYGLIAVIFAGTFVRRRKVTMWVVSLLVILISAVLLGWSSRLLLGGPSEALDAATDPTAASPMAFMSSPWYPLIGLYMWLIATPMTVLTSMALPASFLGAWIAGTDLLTHPERRRGTLIVGGLAGLAVATLTWASLDALLDGAQMPVWAIVLVGPATTIVGGLAGACGWLALLAAFAGGARADGEPLTGVRWLLAAVGKRSMTAYLSQTVCFGLLYGGLAMSGAKAPDTALMALSAVVVWGLVAGLCAWLERAGRRGPFERLLRAAVARSARRSRLSELAVPSAGAVAGAPTEPSAAVPDSPAGRAEVSQPRPM</sequence>
<dbReference type="EMBL" id="CP063989">
    <property type="protein sequence ID" value="QPL05537.1"/>
    <property type="molecule type" value="Genomic_DNA"/>
</dbReference>
<keyword evidence="2" id="KW-0472">Membrane</keyword>